<dbReference type="Pfam" id="PF01569">
    <property type="entry name" value="PAP2"/>
    <property type="match status" value="1"/>
</dbReference>
<dbReference type="SUPFAM" id="SSF48317">
    <property type="entry name" value="Acid phosphatase/Vanadium-dependent haloperoxidase"/>
    <property type="match status" value="1"/>
</dbReference>
<dbReference type="EMBL" id="CAXDID020000161">
    <property type="protein sequence ID" value="CAL6044770.1"/>
    <property type="molecule type" value="Genomic_DNA"/>
</dbReference>
<evidence type="ECO:0000313" key="3">
    <source>
        <dbReference type="EMBL" id="CAI9973237.1"/>
    </source>
</evidence>
<dbReference type="InterPro" id="IPR036938">
    <property type="entry name" value="PAP2/HPO_sf"/>
</dbReference>
<accession>A0AA86RBN9</accession>
<sequence>MKYIGINKDQIVVSVSLVCFGITIQILLSVFSSKLSELDVTLARWAKSHSATSSFPFDTGLIHFLNHLPYVACIISGCLLLIPVLFNSLVLKFKFKQLKSLYMYYFWSLLAYMCLVYSILLIIKFSVNRPRPFQTLEFHPDFDTDLSCKLEYMSIYRPYKGPNPCSYRLSSCPSGHSLTISAFYLSVTYLSFYNYKFCKRNSTKRVIHWFHLIFCTFMVTITGVFIGAVMIGRISVLKHFFTDVVAGTGLSVLMLFVFVLFEHKTEDNWSRLVVEEQIYTSQ</sequence>
<reference evidence="3" key="1">
    <citation type="submission" date="2023-06" db="EMBL/GenBank/DDBJ databases">
        <authorList>
            <person name="Kurt Z."/>
        </authorList>
    </citation>
    <scope>NUCLEOTIDE SEQUENCE</scope>
</reference>
<protein>
    <submittedName>
        <fullName evidence="3">PAP2 superfamily protein</fullName>
    </submittedName>
    <submittedName>
        <fullName evidence="4">PAP2_superfamily protein</fullName>
    </submittedName>
</protein>
<feature type="transmembrane region" description="Helical" evidence="1">
    <location>
        <begin position="176"/>
        <end position="195"/>
    </location>
</feature>
<dbReference type="EMBL" id="CATOUU010001119">
    <property type="protein sequence ID" value="CAI9973237.1"/>
    <property type="molecule type" value="Genomic_DNA"/>
</dbReference>
<gene>
    <name evidence="4" type="ORF">HINF_LOCUS40718</name>
    <name evidence="3" type="ORF">HINF_LOCUS60882</name>
</gene>
<feature type="transmembrane region" description="Helical" evidence="1">
    <location>
        <begin position="102"/>
        <end position="123"/>
    </location>
</feature>
<feature type="transmembrane region" description="Helical" evidence="1">
    <location>
        <begin position="12"/>
        <end position="31"/>
    </location>
</feature>
<reference evidence="4 5" key="2">
    <citation type="submission" date="2024-07" db="EMBL/GenBank/DDBJ databases">
        <authorList>
            <person name="Akdeniz Z."/>
        </authorList>
    </citation>
    <scope>NUCLEOTIDE SEQUENCE [LARGE SCALE GENOMIC DNA]</scope>
</reference>
<keyword evidence="1" id="KW-0812">Transmembrane</keyword>
<evidence type="ECO:0000256" key="1">
    <source>
        <dbReference type="SAM" id="Phobius"/>
    </source>
</evidence>
<keyword evidence="1" id="KW-1133">Transmembrane helix</keyword>
<keyword evidence="1" id="KW-0472">Membrane</keyword>
<evidence type="ECO:0000313" key="5">
    <source>
        <dbReference type="Proteomes" id="UP001642409"/>
    </source>
</evidence>
<feature type="transmembrane region" description="Helical" evidence="1">
    <location>
        <begin position="207"/>
        <end position="234"/>
    </location>
</feature>
<proteinExistence type="predicted"/>
<name>A0AA86RBN9_9EUKA</name>
<comment type="caution">
    <text evidence="3">The sequence shown here is derived from an EMBL/GenBank/DDBJ whole genome shotgun (WGS) entry which is preliminary data.</text>
</comment>
<dbReference type="Gene3D" id="1.20.144.10">
    <property type="entry name" value="Phosphatidic acid phosphatase type 2/haloperoxidase"/>
    <property type="match status" value="1"/>
</dbReference>
<evidence type="ECO:0000259" key="2">
    <source>
        <dbReference type="SMART" id="SM00014"/>
    </source>
</evidence>
<dbReference type="SMART" id="SM00014">
    <property type="entry name" value="acidPPc"/>
    <property type="match status" value="1"/>
</dbReference>
<dbReference type="CDD" id="cd01610">
    <property type="entry name" value="PAP2_like"/>
    <property type="match status" value="1"/>
</dbReference>
<organism evidence="3">
    <name type="scientific">Hexamita inflata</name>
    <dbReference type="NCBI Taxonomy" id="28002"/>
    <lineage>
        <taxon>Eukaryota</taxon>
        <taxon>Metamonada</taxon>
        <taxon>Diplomonadida</taxon>
        <taxon>Hexamitidae</taxon>
        <taxon>Hexamitinae</taxon>
        <taxon>Hexamita</taxon>
    </lineage>
</organism>
<feature type="transmembrane region" description="Helical" evidence="1">
    <location>
        <begin position="240"/>
        <end position="261"/>
    </location>
</feature>
<feature type="domain" description="Phosphatidic acid phosphatase type 2/haloperoxidase" evidence="2">
    <location>
        <begin position="106"/>
        <end position="259"/>
    </location>
</feature>
<feature type="transmembrane region" description="Helical" evidence="1">
    <location>
        <begin position="68"/>
        <end position="90"/>
    </location>
</feature>
<dbReference type="Proteomes" id="UP001642409">
    <property type="component" value="Unassembled WGS sequence"/>
</dbReference>
<dbReference type="AlphaFoldDB" id="A0AA86RBN9"/>
<keyword evidence="5" id="KW-1185">Reference proteome</keyword>
<dbReference type="InterPro" id="IPR000326">
    <property type="entry name" value="PAP2/HPO"/>
</dbReference>
<evidence type="ECO:0000313" key="4">
    <source>
        <dbReference type="EMBL" id="CAL6044770.1"/>
    </source>
</evidence>